<dbReference type="Proteomes" id="UP000559860">
    <property type="component" value="Unassembled WGS sequence"/>
</dbReference>
<keyword evidence="3" id="KW-1185">Reference proteome</keyword>
<sequence length="531" mass="57010">MTSRSASGWIRPAVVFTLLLLTTLVLTWIYYWAFAEYPGNSDTAGAYLAAADMAAGNWRLEGWWWGSDTFWTSDLAFEAALIALFGNHPIIMMLSSAFDWAGVVVLAAVATGAGVSRFRFALLPVAAIVALPILRNNPPMNLIVLSPIHIGTIIYILAMFLLVPIASTAGRKSKIATIALGLTTFLAVAGDPLALVIGVGAISLVMAIGLLKRRDGGKAVVLATVVAAALLAKYFVAWNQAHGGIRVAPTPLSFVSVEDLPRNLSLAFNSFLVLTGTNFFGRGLSGAALFLVRLPLILAMIWVLWTAFRRIVRYVRGADEAPEPTLIDQLLLAGAVIDIVSATVSSLLVNIDTARYFIPAIIFLAILMGRTLPPVRSVVAYGCLTVGATIALLGYDYAMARPAPTLLYPRQQALADLLIRQHLTDGYASYWSASIITVGTRGAARVRTVAACTDPVGCGKSVGKIVPVFLIGNENWYSGFGRRDRPFFVVVDKFPVAQALLVAPVTATFGAPTHRFELPDYIVEVFDPVAR</sequence>
<feature type="transmembrane region" description="Helical" evidence="1">
    <location>
        <begin position="118"/>
        <end position="134"/>
    </location>
</feature>
<reference evidence="2 3" key="1">
    <citation type="submission" date="2020-04" db="EMBL/GenBank/DDBJ databases">
        <title>Description of novel Gluconacetobacter.</title>
        <authorList>
            <person name="Sombolestani A."/>
        </authorList>
    </citation>
    <scope>NUCLEOTIDE SEQUENCE [LARGE SCALE GENOMIC DNA]</scope>
    <source>
        <strain evidence="2 3">LMG 27801</strain>
    </source>
</reference>
<feature type="transmembrane region" description="Helical" evidence="1">
    <location>
        <begin position="356"/>
        <end position="372"/>
    </location>
</feature>
<dbReference type="AlphaFoldDB" id="A0A7W4IUA7"/>
<evidence type="ECO:0008006" key="4">
    <source>
        <dbReference type="Google" id="ProtNLM"/>
    </source>
</evidence>
<keyword evidence="1" id="KW-0812">Transmembrane</keyword>
<organism evidence="2 3">
    <name type="scientific">Gluconacetobacter aggeris</name>
    <dbReference type="NCBI Taxonomy" id="1286186"/>
    <lineage>
        <taxon>Bacteria</taxon>
        <taxon>Pseudomonadati</taxon>
        <taxon>Pseudomonadota</taxon>
        <taxon>Alphaproteobacteria</taxon>
        <taxon>Acetobacterales</taxon>
        <taxon>Acetobacteraceae</taxon>
        <taxon>Gluconacetobacter</taxon>
    </lineage>
</organism>
<feature type="transmembrane region" description="Helical" evidence="1">
    <location>
        <begin position="140"/>
        <end position="163"/>
    </location>
</feature>
<evidence type="ECO:0000256" key="1">
    <source>
        <dbReference type="SAM" id="Phobius"/>
    </source>
</evidence>
<feature type="transmembrane region" description="Helical" evidence="1">
    <location>
        <begin position="287"/>
        <end position="308"/>
    </location>
</feature>
<feature type="transmembrane region" description="Helical" evidence="1">
    <location>
        <begin position="330"/>
        <end position="349"/>
    </location>
</feature>
<name>A0A7W4IUA7_9PROT</name>
<comment type="caution">
    <text evidence="2">The sequence shown here is derived from an EMBL/GenBank/DDBJ whole genome shotgun (WGS) entry which is preliminary data.</text>
</comment>
<keyword evidence="1" id="KW-1133">Transmembrane helix</keyword>
<proteinExistence type="predicted"/>
<evidence type="ECO:0000313" key="3">
    <source>
        <dbReference type="Proteomes" id="UP000559860"/>
    </source>
</evidence>
<feature type="transmembrane region" description="Helical" evidence="1">
    <location>
        <begin position="12"/>
        <end position="33"/>
    </location>
</feature>
<feature type="transmembrane region" description="Helical" evidence="1">
    <location>
        <begin position="219"/>
        <end position="240"/>
    </location>
</feature>
<accession>A0A7W4IUA7</accession>
<gene>
    <name evidence="2" type="ORF">HLH36_12615</name>
</gene>
<dbReference type="RefSeq" id="WP_182986702.1">
    <property type="nucleotide sequence ID" value="NZ_JABEQD010000008.1"/>
</dbReference>
<keyword evidence="1" id="KW-0472">Membrane</keyword>
<feature type="transmembrane region" description="Helical" evidence="1">
    <location>
        <begin position="378"/>
        <end position="398"/>
    </location>
</feature>
<protein>
    <recommendedName>
        <fullName evidence="4">Glycosyltransferase RgtA/B/C/D-like domain-containing protein</fullName>
    </recommendedName>
</protein>
<dbReference type="EMBL" id="JABEQD010000008">
    <property type="protein sequence ID" value="MBB2169186.1"/>
    <property type="molecule type" value="Genomic_DNA"/>
</dbReference>
<feature type="transmembrane region" description="Helical" evidence="1">
    <location>
        <begin position="90"/>
        <end position="111"/>
    </location>
</feature>
<feature type="transmembrane region" description="Helical" evidence="1">
    <location>
        <begin position="175"/>
        <end position="190"/>
    </location>
</feature>
<evidence type="ECO:0000313" key="2">
    <source>
        <dbReference type="EMBL" id="MBB2169186.1"/>
    </source>
</evidence>